<proteinExistence type="predicted"/>
<comment type="caution">
    <text evidence="2">The sequence shown here is derived from an EMBL/GenBank/DDBJ whole genome shotgun (WGS) entry which is preliminary data.</text>
</comment>
<feature type="compositionally biased region" description="Low complexity" evidence="1">
    <location>
        <begin position="36"/>
        <end position="47"/>
    </location>
</feature>
<evidence type="ECO:0000256" key="1">
    <source>
        <dbReference type="SAM" id="MobiDB-lite"/>
    </source>
</evidence>
<feature type="region of interest" description="Disordered" evidence="1">
    <location>
        <begin position="36"/>
        <end position="74"/>
    </location>
</feature>
<organism evidence="2 3">
    <name type="scientific">Streptacidiphilus fuscans</name>
    <dbReference type="NCBI Taxonomy" id="2789292"/>
    <lineage>
        <taxon>Bacteria</taxon>
        <taxon>Bacillati</taxon>
        <taxon>Actinomycetota</taxon>
        <taxon>Actinomycetes</taxon>
        <taxon>Kitasatosporales</taxon>
        <taxon>Streptomycetaceae</taxon>
        <taxon>Streptacidiphilus</taxon>
    </lineage>
</organism>
<sequence length="74" mass="8022">MFTLTGTWDLVRTIGRHTVRGLAALEPGGLNRRAQQNAARAAAWTSAQRREAGEAESWLPEHASEPIAARQAQG</sequence>
<reference evidence="2" key="1">
    <citation type="submission" date="2020-11" db="EMBL/GenBank/DDBJ databases">
        <title>Isolation and identification of active actinomycetes.</title>
        <authorList>
            <person name="Yu B."/>
        </authorList>
    </citation>
    <scope>NUCLEOTIDE SEQUENCE</scope>
    <source>
        <strain evidence="2">NEAU-YB345</strain>
    </source>
</reference>
<dbReference type="AlphaFoldDB" id="A0A931B9A3"/>
<dbReference type="Proteomes" id="UP000657385">
    <property type="component" value="Unassembled WGS sequence"/>
</dbReference>
<protein>
    <submittedName>
        <fullName evidence="2">Uncharacterized protein</fullName>
    </submittedName>
</protein>
<evidence type="ECO:0000313" key="2">
    <source>
        <dbReference type="EMBL" id="MBF9069240.1"/>
    </source>
</evidence>
<evidence type="ECO:0000313" key="3">
    <source>
        <dbReference type="Proteomes" id="UP000657385"/>
    </source>
</evidence>
<accession>A0A931B9A3</accession>
<keyword evidence="3" id="KW-1185">Reference proteome</keyword>
<name>A0A931B9A3_9ACTN</name>
<dbReference type="EMBL" id="JADPRT010000005">
    <property type="protein sequence ID" value="MBF9069240.1"/>
    <property type="molecule type" value="Genomic_DNA"/>
</dbReference>
<gene>
    <name evidence="2" type="ORF">I2501_14535</name>
</gene>
<dbReference type="RefSeq" id="WP_196194396.1">
    <property type="nucleotide sequence ID" value="NZ_JADPRT010000005.1"/>
</dbReference>